<dbReference type="GO" id="GO:0071555">
    <property type="term" value="P:cell wall organization"/>
    <property type="evidence" value="ECO:0007669"/>
    <property type="project" value="UniProtKB-KW"/>
</dbReference>
<dbReference type="Proteomes" id="UP000055035">
    <property type="component" value="Unassembled WGS sequence"/>
</dbReference>
<keyword evidence="7" id="KW-0961">Cell wall biogenesis/degradation</keyword>
<evidence type="ECO:0000256" key="3">
    <source>
        <dbReference type="ARBA" id="ARBA00012780"/>
    </source>
</evidence>
<keyword evidence="13" id="KW-1185">Reference proteome</keyword>
<organism evidence="12 13">
    <name type="scientific">Legionella jordanis</name>
    <dbReference type="NCBI Taxonomy" id="456"/>
    <lineage>
        <taxon>Bacteria</taxon>
        <taxon>Pseudomonadati</taxon>
        <taxon>Pseudomonadota</taxon>
        <taxon>Gammaproteobacteria</taxon>
        <taxon>Legionellales</taxon>
        <taxon>Legionellaceae</taxon>
        <taxon>Legionella</taxon>
    </lineage>
</organism>
<reference evidence="12 13" key="1">
    <citation type="submission" date="2015-11" db="EMBL/GenBank/DDBJ databases">
        <title>Genomic analysis of 38 Legionella species identifies large and diverse effector repertoires.</title>
        <authorList>
            <person name="Burstein D."/>
            <person name="Amaro F."/>
            <person name="Zusman T."/>
            <person name="Lifshitz Z."/>
            <person name="Cohen O."/>
            <person name="Gilbert J.A."/>
            <person name="Pupko T."/>
            <person name="Shuman H.A."/>
            <person name="Segal G."/>
        </authorList>
    </citation>
    <scope>NUCLEOTIDE SEQUENCE [LARGE SCALE GENOMIC DNA]</scope>
    <source>
        <strain evidence="12 13">BL-540</strain>
    </source>
</reference>
<comment type="catalytic activity">
    <reaction evidence="1">
        <text>Hydrolysis of (1-&gt;3)-beta-D-glucosidic linkages in (1-&gt;3)-beta-D-glucans.</text>
        <dbReference type="EC" id="3.2.1.39"/>
    </reaction>
</comment>
<dbReference type="AlphaFoldDB" id="A0A0W0VBQ6"/>
<dbReference type="RefSeq" id="WP_058471055.1">
    <property type="nucleotide sequence ID" value="NZ_CAAAIC010000003.1"/>
</dbReference>
<dbReference type="PANTHER" id="PTHR31983">
    <property type="entry name" value="ENDO-1,3(4)-BETA-GLUCANASE 1"/>
    <property type="match status" value="1"/>
</dbReference>
<accession>A0A0W0VBQ6</accession>
<dbReference type="PANTHER" id="PTHR31983:SF0">
    <property type="entry name" value="GLUCAN ENDO-1,3-BETA-D-GLUCOSIDASE 2"/>
    <property type="match status" value="1"/>
</dbReference>
<evidence type="ECO:0000256" key="4">
    <source>
        <dbReference type="ARBA" id="ARBA00022801"/>
    </source>
</evidence>
<dbReference type="GO" id="GO:0052861">
    <property type="term" value="F:endo-1,3(4)-beta-glucanase activity"/>
    <property type="evidence" value="ECO:0007669"/>
    <property type="project" value="InterPro"/>
</dbReference>
<feature type="domain" description="Glycosyl hydrolase family 81 N-terminal" evidence="10">
    <location>
        <begin position="48"/>
        <end position="343"/>
    </location>
</feature>
<evidence type="ECO:0000256" key="1">
    <source>
        <dbReference type="ARBA" id="ARBA00000382"/>
    </source>
</evidence>
<evidence type="ECO:0000256" key="6">
    <source>
        <dbReference type="ARBA" id="ARBA00023295"/>
    </source>
</evidence>
<dbReference type="EC" id="3.2.1.39" evidence="3"/>
<keyword evidence="9" id="KW-0732">Signal</keyword>
<feature type="signal peptide" evidence="9">
    <location>
        <begin position="1"/>
        <end position="19"/>
    </location>
</feature>
<comment type="caution">
    <text evidence="12">The sequence shown here is derived from an EMBL/GenBank/DDBJ whole genome shotgun (WGS) entry which is preliminary data.</text>
</comment>
<evidence type="ECO:0000256" key="9">
    <source>
        <dbReference type="SAM" id="SignalP"/>
    </source>
</evidence>
<dbReference type="EMBL" id="LNYJ01000011">
    <property type="protein sequence ID" value="KTD17286.1"/>
    <property type="molecule type" value="Genomic_DNA"/>
</dbReference>
<dbReference type="GO" id="GO:0042973">
    <property type="term" value="F:glucan endo-1,3-beta-D-glucosidase activity"/>
    <property type="evidence" value="ECO:0007669"/>
    <property type="project" value="UniProtKB-EC"/>
</dbReference>
<dbReference type="PATRIC" id="fig|456.5.peg.1700"/>
<dbReference type="InterPro" id="IPR040451">
    <property type="entry name" value="GH81_N"/>
</dbReference>
<evidence type="ECO:0000256" key="8">
    <source>
        <dbReference type="ARBA" id="ARBA00023326"/>
    </source>
</evidence>
<feature type="chain" id="PRO_5006914625" description="glucan endo-1,3-beta-D-glucosidase" evidence="9">
    <location>
        <begin position="20"/>
        <end position="716"/>
    </location>
</feature>
<dbReference type="Gene3D" id="2.70.98.30">
    <property type="entry name" value="Golgi alpha-mannosidase II, domain 4"/>
    <property type="match status" value="1"/>
</dbReference>
<name>A0A0W0VBQ6_9GAMM</name>
<dbReference type="PROSITE" id="PS52008">
    <property type="entry name" value="GH81"/>
    <property type="match status" value="1"/>
</dbReference>
<sequence>MGFQAQVILLLGSLLLVQACQCHPSKFFDPGNAFPSTLNELQPSSYWLDNKKPFATNAWFINLVLKQSSSSFSNPVNQFPYLIKTSAKGISLSYTGPNFYAEPAYPNIVSALYYQFSDQLTLGPLESMPSYGLENYHGLQIQLSWKNHLEQKMTSPLLQGSPYITQMFVNATPKLHSNYKWLSINNQTKPGILATNTRYEVVQALDEHNTQTWLLYSEKSLQFHWKISKEGQELVATNPYSGWIRLVLQKDSSMGIENDAATLDNYSQTIPLDYQQHYTVNPSNLIYSFSWTTQNGQPPLMLSLPHQRNSSTSSLINYFGIKGLLRGETSSKWEIVLPKVPIQFLEPKRMSGEQLLPLRAALRSEANQLLTQPFPDDGPYRVGKRYARAARLILIARRLKESRLEKAMLQFIEKRLSEKMKGQSSWHFEYDTTWGGIIPSVNDYGARHYTDHHFHYGYWVYTFAVIAKLDPHWLNRIVKGKPFSPKQWIDCLIRDFANENKDDPYFPVQRYQDDYSGHSWASGLTSFVDGQNEQSSSEAVNAYYSLALYGRAIHDKSLLNWAQFLMNRELKAAQLYWQVKRNNSIYPEQFKANNQVVANLWQNKIDANAFFKACNKGYRCGIEFSYGIEMLPFNAISLQLLDRDWLKEIYPLIKKLITNQYATISPAWKWLLIKGLAPIMDETEKAYYFKQVMDSNQEEYDNGDSKTNTLYFLIND</sequence>
<keyword evidence="8" id="KW-0624">Polysaccharide degradation</keyword>
<dbReference type="InterPro" id="IPR005200">
    <property type="entry name" value="Endo-beta-glucanase"/>
</dbReference>
<dbReference type="InterPro" id="IPR040720">
    <property type="entry name" value="GH81_C"/>
</dbReference>
<protein>
    <recommendedName>
        <fullName evidence="3">glucan endo-1,3-beta-D-glucosidase</fullName>
        <ecNumber evidence="3">3.2.1.39</ecNumber>
    </recommendedName>
</protein>
<feature type="domain" description="Glycosyl hydrolase family 81 C-terminal" evidence="11">
    <location>
        <begin position="353"/>
        <end position="708"/>
    </location>
</feature>
<dbReference type="Pfam" id="PF03639">
    <property type="entry name" value="Glyco_hydro_81"/>
    <property type="match status" value="1"/>
</dbReference>
<evidence type="ECO:0000256" key="2">
    <source>
        <dbReference type="ARBA" id="ARBA00010730"/>
    </source>
</evidence>
<evidence type="ECO:0000259" key="11">
    <source>
        <dbReference type="Pfam" id="PF17652"/>
    </source>
</evidence>
<evidence type="ECO:0000256" key="7">
    <source>
        <dbReference type="ARBA" id="ARBA00023316"/>
    </source>
</evidence>
<keyword evidence="5" id="KW-0119">Carbohydrate metabolism</keyword>
<dbReference type="Pfam" id="PF17652">
    <property type="entry name" value="Glyco_hydro81C"/>
    <property type="match status" value="1"/>
</dbReference>
<keyword evidence="6" id="KW-0326">Glycosidase</keyword>
<evidence type="ECO:0000313" key="13">
    <source>
        <dbReference type="Proteomes" id="UP000055035"/>
    </source>
</evidence>
<comment type="similarity">
    <text evidence="2">Belongs to the glycosyl hydrolase 81 family.</text>
</comment>
<evidence type="ECO:0000256" key="5">
    <source>
        <dbReference type="ARBA" id="ARBA00023277"/>
    </source>
</evidence>
<evidence type="ECO:0000259" key="10">
    <source>
        <dbReference type="Pfam" id="PF03639"/>
    </source>
</evidence>
<gene>
    <name evidence="12" type="ORF">Ljor_1592</name>
</gene>
<keyword evidence="4 12" id="KW-0378">Hydrolase</keyword>
<evidence type="ECO:0000313" key="12">
    <source>
        <dbReference type="EMBL" id="KTD17286.1"/>
    </source>
</evidence>
<dbReference type="GO" id="GO:0000272">
    <property type="term" value="P:polysaccharide catabolic process"/>
    <property type="evidence" value="ECO:0007669"/>
    <property type="project" value="UniProtKB-KW"/>
</dbReference>
<dbReference type="STRING" id="456.Ljor_1592"/>
<proteinExistence type="inferred from homology"/>